<evidence type="ECO:0000256" key="2">
    <source>
        <dbReference type="ARBA" id="ARBA00022630"/>
    </source>
</evidence>
<evidence type="ECO:0000313" key="6">
    <source>
        <dbReference type="EMBL" id="KEJ87877.1"/>
    </source>
</evidence>
<proteinExistence type="predicted"/>
<dbReference type="InterPro" id="IPR036318">
    <property type="entry name" value="FAD-bd_PCMH-like_sf"/>
</dbReference>
<dbReference type="InterPro" id="IPR006094">
    <property type="entry name" value="Oxid_FAD_bind_N"/>
</dbReference>
<dbReference type="GO" id="GO:0071949">
    <property type="term" value="F:FAD binding"/>
    <property type="evidence" value="ECO:0007669"/>
    <property type="project" value="InterPro"/>
</dbReference>
<evidence type="ECO:0000256" key="3">
    <source>
        <dbReference type="ARBA" id="ARBA00022827"/>
    </source>
</evidence>
<dbReference type="InterPro" id="IPR016166">
    <property type="entry name" value="FAD-bd_PCMH"/>
</dbReference>
<dbReference type="Gene3D" id="3.30.70.2190">
    <property type="match status" value="1"/>
</dbReference>
<dbReference type="InterPro" id="IPR051264">
    <property type="entry name" value="FAD-oxidored/transferase_4"/>
</dbReference>
<organism evidence="6 7">
    <name type="scientific">Sulfitobacter donghicola DSW-25 = KCTC 12864 = JCM 14565</name>
    <dbReference type="NCBI Taxonomy" id="1300350"/>
    <lineage>
        <taxon>Bacteria</taxon>
        <taxon>Pseudomonadati</taxon>
        <taxon>Pseudomonadota</taxon>
        <taxon>Alphaproteobacteria</taxon>
        <taxon>Rhodobacterales</taxon>
        <taxon>Roseobacteraceae</taxon>
        <taxon>Sulfitobacter</taxon>
    </lineage>
</organism>
<dbReference type="Gene3D" id="3.30.465.10">
    <property type="match status" value="1"/>
</dbReference>
<protein>
    <submittedName>
        <fullName evidence="6">FAD-dependent oxidoreductase</fullName>
    </submittedName>
</protein>
<feature type="domain" description="FAD-binding PCMH-type" evidence="5">
    <location>
        <begin position="30"/>
        <end position="209"/>
    </location>
</feature>
<dbReference type="Proteomes" id="UP000027734">
    <property type="component" value="Unassembled WGS sequence"/>
</dbReference>
<evidence type="ECO:0000313" key="7">
    <source>
        <dbReference type="Proteomes" id="UP000027734"/>
    </source>
</evidence>
<dbReference type="eggNOG" id="COG0277">
    <property type="taxonomic scope" value="Bacteria"/>
</dbReference>
<keyword evidence="2" id="KW-0285">Flavoprotein</keyword>
<dbReference type="GO" id="GO:0016491">
    <property type="term" value="F:oxidoreductase activity"/>
    <property type="evidence" value="ECO:0007669"/>
    <property type="project" value="UniProtKB-KW"/>
</dbReference>
<dbReference type="PANTHER" id="PTHR43716">
    <property type="entry name" value="D-2-HYDROXYGLUTARATE DEHYDROGENASE, MITOCHONDRIAL"/>
    <property type="match status" value="1"/>
</dbReference>
<dbReference type="Gene3D" id="3.30.70.2740">
    <property type="match status" value="1"/>
</dbReference>
<keyword evidence="7" id="KW-1185">Reference proteome</keyword>
<dbReference type="InterPro" id="IPR016164">
    <property type="entry name" value="FAD-linked_Oxase-like_C"/>
</dbReference>
<name>A0A073IR45_9RHOB</name>
<keyword evidence="3" id="KW-0274">FAD</keyword>
<evidence type="ECO:0000256" key="4">
    <source>
        <dbReference type="ARBA" id="ARBA00023002"/>
    </source>
</evidence>
<gene>
    <name evidence="6" type="ORF">DSW25_04465</name>
</gene>
<dbReference type="Gene3D" id="3.30.43.10">
    <property type="entry name" value="Uridine Diphospho-n-acetylenolpyruvylglucosamine Reductase, domain 2"/>
    <property type="match status" value="1"/>
</dbReference>
<dbReference type="PANTHER" id="PTHR43716:SF1">
    <property type="entry name" value="D-2-HYDROXYGLUTARATE DEHYDROGENASE, MITOCHONDRIAL"/>
    <property type="match status" value="1"/>
</dbReference>
<evidence type="ECO:0000259" key="5">
    <source>
        <dbReference type="PROSITE" id="PS51387"/>
    </source>
</evidence>
<dbReference type="Pfam" id="PF01565">
    <property type="entry name" value="FAD_binding_4"/>
    <property type="match status" value="1"/>
</dbReference>
<accession>A0A073IR45</accession>
<dbReference type="Pfam" id="PF02913">
    <property type="entry name" value="FAD-oxidase_C"/>
    <property type="match status" value="1"/>
</dbReference>
<evidence type="ECO:0000256" key="1">
    <source>
        <dbReference type="ARBA" id="ARBA00001974"/>
    </source>
</evidence>
<keyword evidence="4" id="KW-0560">Oxidoreductase</keyword>
<dbReference type="EMBL" id="JAMC01000012">
    <property type="protein sequence ID" value="KEJ87877.1"/>
    <property type="molecule type" value="Genomic_DNA"/>
</dbReference>
<comment type="cofactor">
    <cofactor evidence="1">
        <name>FAD</name>
        <dbReference type="ChEBI" id="CHEBI:57692"/>
    </cofactor>
</comment>
<dbReference type="SUPFAM" id="SSF55103">
    <property type="entry name" value="FAD-linked oxidases, C-terminal domain"/>
    <property type="match status" value="1"/>
</dbReference>
<dbReference type="AlphaFoldDB" id="A0A073IR45"/>
<dbReference type="STRING" id="1300350.Z948_984"/>
<dbReference type="SUPFAM" id="SSF56176">
    <property type="entry name" value="FAD-binding/transporter-associated domain-like"/>
    <property type="match status" value="1"/>
</dbReference>
<dbReference type="GO" id="GO:0022904">
    <property type="term" value="P:respiratory electron transport chain"/>
    <property type="evidence" value="ECO:0007669"/>
    <property type="project" value="TreeGrafter"/>
</dbReference>
<dbReference type="RefSeq" id="WP_025058433.1">
    <property type="nucleotide sequence ID" value="NZ_JAMC01000012.1"/>
</dbReference>
<reference evidence="6 7" key="1">
    <citation type="submission" date="2014-01" db="EMBL/GenBank/DDBJ databases">
        <title>Sulfitobacter donghicola JCM 14565 Genome Sequencing.</title>
        <authorList>
            <person name="Lai Q."/>
            <person name="Hong Z."/>
        </authorList>
    </citation>
    <scope>NUCLEOTIDE SEQUENCE [LARGE SCALE GENOMIC DNA]</scope>
    <source>
        <strain evidence="6 7">JCM 14565</strain>
    </source>
</reference>
<dbReference type="InterPro" id="IPR004113">
    <property type="entry name" value="FAD-bd_oxidored_4_C"/>
</dbReference>
<dbReference type="InterPro" id="IPR016167">
    <property type="entry name" value="FAD-bd_PCMH_sub1"/>
</dbReference>
<dbReference type="PROSITE" id="PS51387">
    <property type="entry name" value="FAD_PCMH"/>
    <property type="match status" value="1"/>
</dbReference>
<comment type="caution">
    <text evidence="6">The sequence shown here is derived from an EMBL/GenBank/DDBJ whole genome shotgun (WGS) entry which is preliminary data.</text>
</comment>
<dbReference type="InterPro" id="IPR016169">
    <property type="entry name" value="FAD-bd_PCMH_sub2"/>
</dbReference>
<sequence>MTALKSALPEVDMLTEVADMARFVSGVRGETGKAAAVLRPESSKEMVQAVCALNALGIRYHTQGGNTGLVGASIPDATGEQVVISTERLKDVFEVDLENRSLRVSAGFHLSEVNERLEPHGLFFPIDLGSDPQIGGMIATNTGGGRFLRYGDMRQQVLGLALITSAGEAVKLRGPVRKANTGTDWMQLAIGSASDFGIITEAVLNIEPIPRQQATALIVPKDEAAILPLLQALERLAGPMLSAFEFMSHAAMEAAFAHIPTLRNPFANGVLPQIALLVELSRPNEPAAWETDLDEVLQQILMAIWEGEDVAIEDALFGRADTMWAMRHGLSEGVRCTGKLYAFDLGFRRQDVLAFRAAMQVDLTQQFPDVQICDFGHVGDGGLHFNLVVDPARHSATFEEELRDWVVENAVDRFGASFSAEHGIGPKNQKYFDKYGQTQPFPIN</sequence>